<evidence type="ECO:0000256" key="2">
    <source>
        <dbReference type="ARBA" id="ARBA00004429"/>
    </source>
</evidence>
<dbReference type="CDD" id="cd06225">
    <property type="entry name" value="HAMP"/>
    <property type="match status" value="1"/>
</dbReference>
<dbReference type="GO" id="GO:0000155">
    <property type="term" value="F:phosphorelay sensor kinase activity"/>
    <property type="evidence" value="ECO:0007669"/>
    <property type="project" value="InterPro"/>
</dbReference>
<dbReference type="SMART" id="SM00387">
    <property type="entry name" value="HATPase_c"/>
    <property type="match status" value="1"/>
</dbReference>
<dbReference type="Gene3D" id="1.10.287.130">
    <property type="match status" value="1"/>
</dbReference>
<dbReference type="GO" id="GO:0005524">
    <property type="term" value="F:ATP binding"/>
    <property type="evidence" value="ECO:0007669"/>
    <property type="project" value="UniProtKB-KW"/>
</dbReference>
<evidence type="ECO:0000256" key="15">
    <source>
        <dbReference type="SAM" id="Phobius"/>
    </source>
</evidence>
<dbReference type="InterPro" id="IPR032408">
    <property type="entry name" value="RisS_PPD"/>
</dbReference>
<dbReference type="GO" id="GO:0005886">
    <property type="term" value="C:plasma membrane"/>
    <property type="evidence" value="ECO:0007669"/>
    <property type="project" value="UniProtKB-SubCell"/>
</dbReference>
<evidence type="ECO:0000256" key="13">
    <source>
        <dbReference type="ARBA" id="ARBA00023012"/>
    </source>
</evidence>
<feature type="transmembrane region" description="Helical" evidence="15">
    <location>
        <begin position="160"/>
        <end position="182"/>
    </location>
</feature>
<dbReference type="SUPFAM" id="SSF47384">
    <property type="entry name" value="Homodimeric domain of signal transducing histidine kinase"/>
    <property type="match status" value="1"/>
</dbReference>
<evidence type="ECO:0000256" key="7">
    <source>
        <dbReference type="ARBA" id="ARBA00022679"/>
    </source>
</evidence>
<gene>
    <name evidence="18" type="ORF">GEV47_04160</name>
</gene>
<dbReference type="EC" id="2.7.13.3" evidence="3"/>
<evidence type="ECO:0000313" key="19">
    <source>
        <dbReference type="Proteomes" id="UP000451565"/>
    </source>
</evidence>
<evidence type="ECO:0000256" key="6">
    <source>
        <dbReference type="ARBA" id="ARBA00022553"/>
    </source>
</evidence>
<keyword evidence="14 15" id="KW-0472">Membrane</keyword>
<dbReference type="Pfam" id="PF00672">
    <property type="entry name" value="HAMP"/>
    <property type="match status" value="1"/>
</dbReference>
<protein>
    <recommendedName>
        <fullName evidence="3">histidine kinase</fullName>
        <ecNumber evidence="3">2.7.13.3</ecNumber>
    </recommendedName>
</protein>
<dbReference type="PRINTS" id="PR00344">
    <property type="entry name" value="BCTRLSENSOR"/>
</dbReference>
<accession>A0A843YQV6</accession>
<sequence>MTTTHRLAWLKSGLLWRTFFLMAFLISVSMVAWVASFRIVERGPRAQQLAAQIVSIITVTRAALTHSAPDLRRELLFDLASNEGIRIYPLEADDQVAPPPDTAVMPEVEADVRASLGEKTKFSSKVNDIGGFWVSFTIDGDEYWLMLDRDRVDRSSGVQWLQWATAAMMLSLLGAMFISALINQPLARIAAATRAIARGEQPERLPETGPTEIGEANRSFNQMADDLQRIESDRAIILAGISHDLRTPISRMLLEVEMANLSDEARTGMQSDLAQMDGIIGQFLDYAKPTDTSSFTQINLSDFLLDVAQNATRHSDLKIHTEIVPYIIVSGNETELRRVFNNLIENARRYGKKEDGDLDNNIVEVDIKATPDKHDKVIIEVADHGMGIPEDEIPRLLRPFTRLDSARGQANGSGLGLAIVNRIIKRHNGKVHLSNRDGGGLVIQITLPLVRTSVRLAKKTSQPKQ</sequence>
<feature type="transmembrane region" description="Helical" evidence="15">
    <location>
        <begin position="14"/>
        <end position="35"/>
    </location>
</feature>
<dbReference type="SMART" id="SM00388">
    <property type="entry name" value="HisKA"/>
    <property type="match status" value="1"/>
</dbReference>
<dbReference type="RefSeq" id="WP_153233411.1">
    <property type="nucleotide sequence ID" value="NZ_WINI01000001.1"/>
</dbReference>
<evidence type="ECO:0000256" key="5">
    <source>
        <dbReference type="ARBA" id="ARBA00022519"/>
    </source>
</evidence>
<keyword evidence="6" id="KW-0597">Phosphoprotein</keyword>
<keyword evidence="9" id="KW-0547">Nucleotide-binding</keyword>
<keyword evidence="5" id="KW-0997">Cell inner membrane</keyword>
<dbReference type="SUPFAM" id="SSF55874">
    <property type="entry name" value="ATPase domain of HSP90 chaperone/DNA topoisomerase II/histidine kinase"/>
    <property type="match status" value="1"/>
</dbReference>
<evidence type="ECO:0000313" key="18">
    <source>
        <dbReference type="EMBL" id="MQQ99877.1"/>
    </source>
</evidence>
<feature type="domain" description="HAMP" evidence="17">
    <location>
        <begin position="180"/>
        <end position="232"/>
    </location>
</feature>
<dbReference type="InterPro" id="IPR004358">
    <property type="entry name" value="Sig_transdc_His_kin-like_C"/>
</dbReference>
<name>A0A843YQV6_9BURK</name>
<dbReference type="Pfam" id="PF02518">
    <property type="entry name" value="HATPase_c"/>
    <property type="match status" value="1"/>
</dbReference>
<dbReference type="InterPro" id="IPR050980">
    <property type="entry name" value="2C_sensor_his_kinase"/>
</dbReference>
<keyword evidence="7" id="KW-0808">Transferase</keyword>
<dbReference type="AlphaFoldDB" id="A0A843YQV6"/>
<dbReference type="Proteomes" id="UP000451565">
    <property type="component" value="Unassembled WGS sequence"/>
</dbReference>
<dbReference type="Pfam" id="PF16524">
    <property type="entry name" value="RisS_PPD"/>
    <property type="match status" value="1"/>
</dbReference>
<comment type="subcellular location">
    <subcellularLocation>
        <location evidence="2">Cell inner membrane</location>
        <topology evidence="2">Multi-pass membrane protein</topology>
    </subcellularLocation>
</comment>
<organism evidence="18 19">
    <name type="scientific">Glaciimonas soli</name>
    <dbReference type="NCBI Taxonomy" id="2590999"/>
    <lineage>
        <taxon>Bacteria</taxon>
        <taxon>Pseudomonadati</taxon>
        <taxon>Pseudomonadota</taxon>
        <taxon>Betaproteobacteria</taxon>
        <taxon>Burkholderiales</taxon>
        <taxon>Oxalobacteraceae</taxon>
        <taxon>Glaciimonas</taxon>
    </lineage>
</organism>
<dbReference type="InterPro" id="IPR003661">
    <property type="entry name" value="HisK_dim/P_dom"/>
</dbReference>
<dbReference type="InterPro" id="IPR036097">
    <property type="entry name" value="HisK_dim/P_sf"/>
</dbReference>
<evidence type="ECO:0000256" key="11">
    <source>
        <dbReference type="ARBA" id="ARBA00022840"/>
    </source>
</evidence>
<keyword evidence="11" id="KW-0067">ATP-binding</keyword>
<comment type="catalytic activity">
    <reaction evidence="1">
        <text>ATP + protein L-histidine = ADP + protein N-phospho-L-histidine.</text>
        <dbReference type="EC" id="2.7.13.3"/>
    </reaction>
</comment>
<dbReference type="SMART" id="SM00304">
    <property type="entry name" value="HAMP"/>
    <property type="match status" value="1"/>
</dbReference>
<keyword evidence="8 15" id="KW-0812">Transmembrane</keyword>
<evidence type="ECO:0000256" key="9">
    <source>
        <dbReference type="ARBA" id="ARBA00022741"/>
    </source>
</evidence>
<evidence type="ECO:0000256" key="1">
    <source>
        <dbReference type="ARBA" id="ARBA00000085"/>
    </source>
</evidence>
<keyword evidence="12 15" id="KW-1133">Transmembrane helix</keyword>
<evidence type="ECO:0000256" key="14">
    <source>
        <dbReference type="ARBA" id="ARBA00023136"/>
    </source>
</evidence>
<dbReference type="InterPro" id="IPR038421">
    <property type="entry name" value="RisS_PPD_sf"/>
</dbReference>
<dbReference type="CDD" id="cd00082">
    <property type="entry name" value="HisKA"/>
    <property type="match status" value="1"/>
</dbReference>
<dbReference type="InterPro" id="IPR036890">
    <property type="entry name" value="HATPase_C_sf"/>
</dbReference>
<keyword evidence="13" id="KW-0902">Two-component regulatory system</keyword>
<dbReference type="InterPro" id="IPR005467">
    <property type="entry name" value="His_kinase_dom"/>
</dbReference>
<dbReference type="OrthoDB" id="9804645at2"/>
<evidence type="ECO:0000256" key="12">
    <source>
        <dbReference type="ARBA" id="ARBA00022989"/>
    </source>
</evidence>
<comment type="caution">
    <text evidence="18">The sequence shown here is derived from an EMBL/GenBank/DDBJ whole genome shotgun (WGS) entry which is preliminary data.</text>
</comment>
<proteinExistence type="predicted"/>
<dbReference type="Gene3D" id="1.10.8.500">
    <property type="entry name" value="HAMP domain in histidine kinase"/>
    <property type="match status" value="1"/>
</dbReference>
<evidence type="ECO:0000256" key="4">
    <source>
        <dbReference type="ARBA" id="ARBA00022475"/>
    </source>
</evidence>
<evidence type="ECO:0000256" key="8">
    <source>
        <dbReference type="ARBA" id="ARBA00022692"/>
    </source>
</evidence>
<dbReference type="PANTHER" id="PTHR44936">
    <property type="entry name" value="SENSOR PROTEIN CREC"/>
    <property type="match status" value="1"/>
</dbReference>
<evidence type="ECO:0000256" key="10">
    <source>
        <dbReference type="ARBA" id="ARBA00022777"/>
    </source>
</evidence>
<dbReference type="PANTHER" id="PTHR44936:SF5">
    <property type="entry name" value="SENSOR HISTIDINE KINASE ENVZ"/>
    <property type="match status" value="1"/>
</dbReference>
<dbReference type="Gene3D" id="3.30.450.300">
    <property type="entry name" value="Sensor histidine kinase RisS, periplasmic domain"/>
    <property type="match status" value="1"/>
</dbReference>
<dbReference type="EMBL" id="WINI01000001">
    <property type="protein sequence ID" value="MQQ99877.1"/>
    <property type="molecule type" value="Genomic_DNA"/>
</dbReference>
<dbReference type="InterPro" id="IPR003594">
    <property type="entry name" value="HATPase_dom"/>
</dbReference>
<dbReference type="SUPFAM" id="SSF158472">
    <property type="entry name" value="HAMP domain-like"/>
    <property type="match status" value="1"/>
</dbReference>
<evidence type="ECO:0000259" key="17">
    <source>
        <dbReference type="PROSITE" id="PS50885"/>
    </source>
</evidence>
<keyword evidence="4" id="KW-1003">Cell membrane</keyword>
<keyword evidence="19" id="KW-1185">Reference proteome</keyword>
<evidence type="ECO:0000259" key="16">
    <source>
        <dbReference type="PROSITE" id="PS50109"/>
    </source>
</evidence>
<dbReference type="PROSITE" id="PS50885">
    <property type="entry name" value="HAMP"/>
    <property type="match status" value="1"/>
</dbReference>
<reference evidence="18 19" key="1">
    <citation type="submission" date="2019-10" db="EMBL/GenBank/DDBJ databases">
        <title>Glaciimonas soli sp. nov., a psychrophilic bacterium isolated from the forest soil of a high elevation mountain in Taiwan.</title>
        <authorList>
            <person name="Wang L.-T."/>
            <person name="Shieh W.Y."/>
        </authorList>
    </citation>
    <scope>NUCLEOTIDE SEQUENCE [LARGE SCALE GENOMIC DNA]</scope>
    <source>
        <strain evidence="18 19">GS1</strain>
    </source>
</reference>
<evidence type="ECO:0000256" key="3">
    <source>
        <dbReference type="ARBA" id="ARBA00012438"/>
    </source>
</evidence>
<dbReference type="Pfam" id="PF00512">
    <property type="entry name" value="HisKA"/>
    <property type="match status" value="1"/>
</dbReference>
<feature type="domain" description="Histidine kinase" evidence="16">
    <location>
        <begin position="240"/>
        <end position="451"/>
    </location>
</feature>
<keyword evidence="10" id="KW-0418">Kinase</keyword>
<dbReference type="Gene3D" id="3.30.565.10">
    <property type="entry name" value="Histidine kinase-like ATPase, C-terminal domain"/>
    <property type="match status" value="1"/>
</dbReference>
<dbReference type="PROSITE" id="PS50109">
    <property type="entry name" value="HIS_KIN"/>
    <property type="match status" value="1"/>
</dbReference>
<dbReference type="InterPro" id="IPR003660">
    <property type="entry name" value="HAMP_dom"/>
</dbReference>